<sequence>MDAIPNFYIAINDVKSHISDKHPSICNNLKTNNLSMSQINETLMCFEKVLRTIKASNNDNPFGNDTNEQSAMINYLTDKYSKFNIDDIIETTIRQDINIVKEDNKKVLDDISNSFTGVKAHTIAFKKCFDTSKQEVSKLSMKLNQVTSDNTRKTELWQELTHKEDMYKIEVIN</sequence>
<dbReference type="Proteomes" id="UP000765509">
    <property type="component" value="Unassembled WGS sequence"/>
</dbReference>
<comment type="caution">
    <text evidence="1">The sequence shown here is derived from an EMBL/GenBank/DDBJ whole genome shotgun (WGS) entry which is preliminary data.</text>
</comment>
<dbReference type="EMBL" id="AVOT02020544">
    <property type="protein sequence ID" value="MBW0508793.1"/>
    <property type="molecule type" value="Genomic_DNA"/>
</dbReference>
<gene>
    <name evidence="1" type="ORF">O181_048508</name>
</gene>
<accession>A0A9Q3HKJ8</accession>
<organism evidence="1 2">
    <name type="scientific">Austropuccinia psidii MF-1</name>
    <dbReference type="NCBI Taxonomy" id="1389203"/>
    <lineage>
        <taxon>Eukaryota</taxon>
        <taxon>Fungi</taxon>
        <taxon>Dikarya</taxon>
        <taxon>Basidiomycota</taxon>
        <taxon>Pucciniomycotina</taxon>
        <taxon>Pucciniomycetes</taxon>
        <taxon>Pucciniales</taxon>
        <taxon>Sphaerophragmiaceae</taxon>
        <taxon>Austropuccinia</taxon>
    </lineage>
</organism>
<name>A0A9Q3HKJ8_9BASI</name>
<dbReference type="AlphaFoldDB" id="A0A9Q3HKJ8"/>
<evidence type="ECO:0000313" key="2">
    <source>
        <dbReference type="Proteomes" id="UP000765509"/>
    </source>
</evidence>
<evidence type="ECO:0000313" key="1">
    <source>
        <dbReference type="EMBL" id="MBW0508793.1"/>
    </source>
</evidence>
<keyword evidence="2" id="KW-1185">Reference proteome</keyword>
<reference evidence="1" key="1">
    <citation type="submission" date="2021-03" db="EMBL/GenBank/DDBJ databases">
        <title>Draft genome sequence of rust myrtle Austropuccinia psidii MF-1, a brazilian biotype.</title>
        <authorList>
            <person name="Quecine M.C."/>
            <person name="Pachon D.M.R."/>
            <person name="Bonatelli M.L."/>
            <person name="Correr F.H."/>
            <person name="Franceschini L.M."/>
            <person name="Leite T.F."/>
            <person name="Margarido G.R.A."/>
            <person name="Almeida C.A."/>
            <person name="Ferrarezi J.A."/>
            <person name="Labate C.A."/>
        </authorList>
    </citation>
    <scope>NUCLEOTIDE SEQUENCE</scope>
    <source>
        <strain evidence="1">MF-1</strain>
    </source>
</reference>
<protein>
    <submittedName>
        <fullName evidence="1">Uncharacterized protein</fullName>
    </submittedName>
</protein>
<proteinExistence type="predicted"/>